<dbReference type="STRING" id="639004.SAMN04488239_10469"/>
<protein>
    <recommendedName>
        <fullName evidence="3">Tripartite ATP-independent transporter, DctM component</fullName>
    </recommendedName>
</protein>
<proteinExistence type="predicted"/>
<evidence type="ECO:0000313" key="2">
    <source>
        <dbReference type="Proteomes" id="UP000199628"/>
    </source>
</evidence>
<sequence>MATGAPLAAFSSGVPIPPSVLLVAHAVPAQRLFNRLRLPGLPPRQVMALALASIMIFPQITLWLPDHVLSKQRLSDAPNPD</sequence>
<dbReference type="RefSeq" id="WP_143028525.1">
    <property type="nucleotide sequence ID" value="NZ_FMZV01000004.1"/>
</dbReference>
<name>A0A1G6QAT1_9RHOB</name>
<accession>A0A1G6QAT1</accession>
<evidence type="ECO:0008006" key="3">
    <source>
        <dbReference type="Google" id="ProtNLM"/>
    </source>
</evidence>
<reference evidence="2" key="1">
    <citation type="submission" date="2016-10" db="EMBL/GenBank/DDBJ databases">
        <authorList>
            <person name="Varghese N."/>
            <person name="Submissions S."/>
        </authorList>
    </citation>
    <scope>NUCLEOTIDE SEQUENCE [LARGE SCALE GENOMIC DNA]</scope>
    <source>
        <strain evidence="2">CGMCC 1.9108</strain>
    </source>
</reference>
<organism evidence="1 2">
    <name type="scientific">Ruegeria marina</name>
    <dbReference type="NCBI Taxonomy" id="639004"/>
    <lineage>
        <taxon>Bacteria</taxon>
        <taxon>Pseudomonadati</taxon>
        <taxon>Pseudomonadota</taxon>
        <taxon>Alphaproteobacteria</taxon>
        <taxon>Rhodobacterales</taxon>
        <taxon>Roseobacteraceae</taxon>
        <taxon>Ruegeria</taxon>
    </lineage>
</organism>
<dbReference type="AlphaFoldDB" id="A0A1G6QAT1"/>
<dbReference type="Proteomes" id="UP000199628">
    <property type="component" value="Unassembled WGS sequence"/>
</dbReference>
<evidence type="ECO:0000313" key="1">
    <source>
        <dbReference type="EMBL" id="SDC89403.1"/>
    </source>
</evidence>
<gene>
    <name evidence="1" type="ORF">SAMN04488239_10469</name>
</gene>
<dbReference type="EMBL" id="FMZV01000004">
    <property type="protein sequence ID" value="SDC89403.1"/>
    <property type="molecule type" value="Genomic_DNA"/>
</dbReference>
<keyword evidence="2" id="KW-1185">Reference proteome</keyword>